<dbReference type="InterPro" id="IPR027417">
    <property type="entry name" value="P-loop_NTPase"/>
</dbReference>
<comment type="caution">
    <text evidence="10">Lacks conserved residue(s) required for the propagation of feature annotation.</text>
</comment>
<keyword evidence="6 10" id="KW-0547">Nucleotide-binding</keyword>
<evidence type="ECO:0000256" key="4">
    <source>
        <dbReference type="ARBA" id="ARBA00022679"/>
    </source>
</evidence>
<keyword evidence="8 10" id="KW-0460">Magnesium</keyword>
<feature type="binding site" evidence="10">
    <location>
        <begin position="15"/>
        <end position="22"/>
    </location>
    <ligand>
        <name>ATP</name>
        <dbReference type="ChEBI" id="CHEBI:30616"/>
    </ligand>
</feature>
<dbReference type="GO" id="GO:0005524">
    <property type="term" value="F:ATP binding"/>
    <property type="evidence" value="ECO:0007669"/>
    <property type="project" value="UniProtKB-UniRule"/>
</dbReference>
<comment type="subunit">
    <text evidence="10">Monomer.</text>
</comment>
<dbReference type="Gene3D" id="3.40.50.300">
    <property type="entry name" value="P-loop containing nucleotide triphosphate hydrolases"/>
    <property type="match status" value="1"/>
</dbReference>
<evidence type="ECO:0000256" key="10">
    <source>
        <dbReference type="HAMAP-Rule" id="MF_00185"/>
    </source>
</evidence>
<dbReference type="GO" id="GO:0052381">
    <property type="term" value="F:tRNA dimethylallyltransferase activity"/>
    <property type="evidence" value="ECO:0007669"/>
    <property type="project" value="UniProtKB-UniRule"/>
</dbReference>
<evidence type="ECO:0000256" key="1">
    <source>
        <dbReference type="ARBA" id="ARBA00001946"/>
    </source>
</evidence>
<feature type="site" description="Interaction with substrate tRNA" evidence="10">
    <location>
        <position position="129"/>
    </location>
</feature>
<dbReference type="AlphaFoldDB" id="A0A0G1WKF7"/>
<proteinExistence type="inferred from homology"/>
<dbReference type="GO" id="GO:0006400">
    <property type="term" value="P:tRNA modification"/>
    <property type="evidence" value="ECO:0007669"/>
    <property type="project" value="TreeGrafter"/>
</dbReference>
<dbReference type="EMBL" id="LCPF01000006">
    <property type="protein sequence ID" value="KKU90818.1"/>
    <property type="molecule type" value="Genomic_DNA"/>
</dbReference>
<evidence type="ECO:0000256" key="2">
    <source>
        <dbReference type="ARBA" id="ARBA00003213"/>
    </source>
</evidence>
<dbReference type="Gene3D" id="1.10.20.140">
    <property type="match status" value="1"/>
</dbReference>
<evidence type="ECO:0000256" key="8">
    <source>
        <dbReference type="ARBA" id="ARBA00022842"/>
    </source>
</evidence>
<evidence type="ECO:0000313" key="15">
    <source>
        <dbReference type="Proteomes" id="UP000034956"/>
    </source>
</evidence>
<dbReference type="PANTHER" id="PTHR11088">
    <property type="entry name" value="TRNA DIMETHYLALLYLTRANSFERASE"/>
    <property type="match status" value="1"/>
</dbReference>
<dbReference type="Pfam" id="PF01715">
    <property type="entry name" value="IPPT"/>
    <property type="match status" value="1"/>
</dbReference>
<organism evidence="14 15">
    <name type="scientific">Candidatus Jorgensenbacteria bacterium GW2011_GWA1_48_11</name>
    <dbReference type="NCBI Taxonomy" id="1618660"/>
    <lineage>
        <taxon>Bacteria</taxon>
        <taxon>Candidatus Joergenseniibacteriota</taxon>
    </lineage>
</organism>
<reference evidence="14 15" key="1">
    <citation type="journal article" date="2015" name="Nature">
        <title>rRNA introns, odd ribosomes, and small enigmatic genomes across a large radiation of phyla.</title>
        <authorList>
            <person name="Brown C.T."/>
            <person name="Hug L.A."/>
            <person name="Thomas B.C."/>
            <person name="Sharon I."/>
            <person name="Castelle C.J."/>
            <person name="Singh A."/>
            <person name="Wilkins M.J."/>
            <person name="Williams K.H."/>
            <person name="Banfield J.F."/>
        </authorList>
    </citation>
    <scope>NUCLEOTIDE SEQUENCE [LARGE SCALE GENOMIC DNA]</scope>
</reference>
<keyword evidence="5 10" id="KW-0819">tRNA processing</keyword>
<dbReference type="HAMAP" id="MF_00185">
    <property type="entry name" value="IPP_trans"/>
    <property type="match status" value="1"/>
</dbReference>
<dbReference type="InterPro" id="IPR039657">
    <property type="entry name" value="Dimethylallyltransferase"/>
</dbReference>
<dbReference type="PATRIC" id="fig|1618660.3.peg.723"/>
<evidence type="ECO:0000256" key="3">
    <source>
        <dbReference type="ARBA" id="ARBA00005842"/>
    </source>
</evidence>
<keyword evidence="4 10" id="KW-0808">Transferase</keyword>
<dbReference type="NCBIfam" id="TIGR00174">
    <property type="entry name" value="miaA"/>
    <property type="match status" value="1"/>
</dbReference>
<dbReference type="InterPro" id="IPR018022">
    <property type="entry name" value="IPT"/>
</dbReference>
<evidence type="ECO:0000256" key="6">
    <source>
        <dbReference type="ARBA" id="ARBA00022741"/>
    </source>
</evidence>
<comment type="caution">
    <text evidence="14">The sequence shown here is derived from an EMBL/GenBank/DDBJ whole genome shotgun (WGS) entry which is preliminary data.</text>
</comment>
<keyword evidence="7 10" id="KW-0067">ATP-binding</keyword>
<dbReference type="Proteomes" id="UP000034956">
    <property type="component" value="Unassembled WGS sequence"/>
</dbReference>
<dbReference type="PANTHER" id="PTHR11088:SF60">
    <property type="entry name" value="TRNA DIMETHYLALLYLTRANSFERASE"/>
    <property type="match status" value="1"/>
</dbReference>
<comment type="function">
    <text evidence="2 10 12">Catalyzes the transfer of a dimethylallyl group onto the adenine at position 37 in tRNAs that read codons beginning with uridine, leading to the formation of N6-(dimethylallyl)adenosine (i(6)A).</text>
</comment>
<protein>
    <recommendedName>
        <fullName evidence="10">tRNA dimethylallyltransferase</fullName>
        <ecNumber evidence="10">2.5.1.75</ecNumber>
    </recommendedName>
    <alternativeName>
        <fullName evidence="10">Dimethylallyl diphosphate:tRNA dimethylallyltransferase</fullName>
        <shortName evidence="10">DMAPP:tRNA dimethylallyltransferase</shortName>
        <shortName evidence="10">DMATase</shortName>
    </alternativeName>
    <alternativeName>
        <fullName evidence="10">Isopentenyl-diphosphate:tRNA isopentenyltransferase</fullName>
        <shortName evidence="10">IPP transferase</shortName>
        <shortName evidence="10">IPPT</shortName>
        <shortName evidence="10">IPTase</shortName>
    </alternativeName>
</protein>
<evidence type="ECO:0000256" key="5">
    <source>
        <dbReference type="ARBA" id="ARBA00022694"/>
    </source>
</evidence>
<gene>
    <name evidence="10" type="primary">miaA</name>
    <name evidence="14" type="ORF">UY23_C0006G0027</name>
</gene>
<evidence type="ECO:0000256" key="7">
    <source>
        <dbReference type="ARBA" id="ARBA00022840"/>
    </source>
</evidence>
<comment type="similarity">
    <text evidence="3 10 13">Belongs to the IPP transferase family.</text>
</comment>
<dbReference type="SUPFAM" id="SSF52540">
    <property type="entry name" value="P-loop containing nucleoside triphosphate hydrolases"/>
    <property type="match status" value="1"/>
</dbReference>
<evidence type="ECO:0000256" key="9">
    <source>
        <dbReference type="ARBA" id="ARBA00049563"/>
    </source>
</evidence>
<evidence type="ECO:0000313" key="14">
    <source>
        <dbReference type="EMBL" id="KKU90818.1"/>
    </source>
</evidence>
<comment type="catalytic activity">
    <reaction evidence="9 10 11">
        <text>adenosine(37) in tRNA + dimethylallyl diphosphate = N(6)-dimethylallyladenosine(37) in tRNA + diphosphate</text>
        <dbReference type="Rhea" id="RHEA:26482"/>
        <dbReference type="Rhea" id="RHEA-COMP:10162"/>
        <dbReference type="Rhea" id="RHEA-COMP:10375"/>
        <dbReference type="ChEBI" id="CHEBI:33019"/>
        <dbReference type="ChEBI" id="CHEBI:57623"/>
        <dbReference type="ChEBI" id="CHEBI:74411"/>
        <dbReference type="ChEBI" id="CHEBI:74415"/>
        <dbReference type="EC" id="2.5.1.75"/>
    </reaction>
</comment>
<sequence length="299" mass="34350">MSNQQKNPKIIVIVGTNTSGKSTLAVFLARKFGGEVISADSRQVYKGFNLSAGKINKMEMRSIRHHLLDVASPKRTFTVAQYQKLARQAVLKIWRGHKLPIICGGNGFYIQAVLDGIVLPEVKPNFKLRTILQKKSASALFQILKTKDPVRAKTIDSKNPRRLIRALEIIAAVGKVPKPKTNPLAAQVLMLGIKKDKSVLRKLIEQRLIKRLRLGMLREIKSLHAHGLSWRRLESFGLEYRYCALLLQKRISKEQFKNELVRAISKYAKRQITWFKKDKRIHWLKNKRQAEKLVKEFLN</sequence>
<evidence type="ECO:0000256" key="12">
    <source>
        <dbReference type="RuleBase" id="RU003784"/>
    </source>
</evidence>
<comment type="cofactor">
    <cofactor evidence="1 10">
        <name>Mg(2+)</name>
        <dbReference type="ChEBI" id="CHEBI:18420"/>
    </cofactor>
</comment>
<feature type="region of interest" description="Interaction with substrate tRNA" evidence="10">
    <location>
        <begin position="40"/>
        <end position="43"/>
    </location>
</feature>
<dbReference type="EC" id="2.5.1.75" evidence="10"/>
<evidence type="ECO:0000256" key="11">
    <source>
        <dbReference type="RuleBase" id="RU003783"/>
    </source>
</evidence>
<accession>A0A0G1WKF7</accession>
<name>A0A0G1WKF7_9BACT</name>
<evidence type="ECO:0000256" key="13">
    <source>
        <dbReference type="RuleBase" id="RU003785"/>
    </source>
</evidence>